<feature type="non-terminal residue" evidence="1">
    <location>
        <position position="111"/>
    </location>
</feature>
<gene>
    <name evidence="1" type="ORF">GMARGA_LOCUS32147</name>
</gene>
<accession>A0ABN7WLS7</accession>
<dbReference type="EMBL" id="CAJVQB010049729">
    <property type="protein sequence ID" value="CAG8834606.1"/>
    <property type="molecule type" value="Genomic_DNA"/>
</dbReference>
<proteinExistence type="predicted"/>
<comment type="caution">
    <text evidence="1">The sequence shown here is derived from an EMBL/GenBank/DDBJ whole genome shotgun (WGS) entry which is preliminary data.</text>
</comment>
<name>A0ABN7WLS7_GIGMA</name>
<reference evidence="1 2" key="1">
    <citation type="submission" date="2021-06" db="EMBL/GenBank/DDBJ databases">
        <authorList>
            <person name="Kallberg Y."/>
            <person name="Tangrot J."/>
            <person name="Rosling A."/>
        </authorList>
    </citation>
    <scope>NUCLEOTIDE SEQUENCE [LARGE SCALE GENOMIC DNA]</scope>
    <source>
        <strain evidence="1 2">120-4 pot B 10/14</strain>
    </source>
</reference>
<dbReference type="Proteomes" id="UP000789901">
    <property type="component" value="Unassembled WGS sequence"/>
</dbReference>
<keyword evidence="2" id="KW-1185">Reference proteome</keyword>
<evidence type="ECO:0000313" key="2">
    <source>
        <dbReference type="Proteomes" id="UP000789901"/>
    </source>
</evidence>
<protein>
    <submittedName>
        <fullName evidence="1">42814_t:CDS:1</fullName>
    </submittedName>
</protein>
<evidence type="ECO:0000313" key="1">
    <source>
        <dbReference type="EMBL" id="CAG8834606.1"/>
    </source>
</evidence>
<organism evidence="1 2">
    <name type="scientific">Gigaspora margarita</name>
    <dbReference type="NCBI Taxonomy" id="4874"/>
    <lineage>
        <taxon>Eukaryota</taxon>
        <taxon>Fungi</taxon>
        <taxon>Fungi incertae sedis</taxon>
        <taxon>Mucoromycota</taxon>
        <taxon>Glomeromycotina</taxon>
        <taxon>Glomeromycetes</taxon>
        <taxon>Diversisporales</taxon>
        <taxon>Gigasporaceae</taxon>
        <taxon>Gigaspora</taxon>
    </lineage>
</organism>
<sequence>MSQKRKNQSEEIVFDKKLTNEKGKAIRKQQISNKEIESYIEMKNWKLSNEVDIYAFEIAFYEPDERLNFIRKLLEYYNVCITESKMPKNRNHSLFFKAKTWCKKILKGPKA</sequence>